<feature type="transmembrane region" description="Helical" evidence="1">
    <location>
        <begin position="72"/>
        <end position="90"/>
    </location>
</feature>
<dbReference type="OrthoDB" id="4336274at2"/>
<gene>
    <name evidence="2" type="ORF">SAMN04489867_2352</name>
</gene>
<organism evidence="2 3">
    <name type="scientific">Pedococcus dokdonensis</name>
    <dbReference type="NCBI Taxonomy" id="443156"/>
    <lineage>
        <taxon>Bacteria</taxon>
        <taxon>Bacillati</taxon>
        <taxon>Actinomycetota</taxon>
        <taxon>Actinomycetes</taxon>
        <taxon>Micrococcales</taxon>
        <taxon>Intrasporangiaceae</taxon>
        <taxon>Pedococcus</taxon>
    </lineage>
</organism>
<feature type="transmembrane region" description="Helical" evidence="1">
    <location>
        <begin position="229"/>
        <end position="250"/>
    </location>
</feature>
<protein>
    <submittedName>
        <fullName evidence="2">ABC-2 type transport system permease protein</fullName>
    </submittedName>
</protein>
<reference evidence="3" key="1">
    <citation type="submission" date="2016-10" db="EMBL/GenBank/DDBJ databases">
        <authorList>
            <person name="Varghese N."/>
            <person name="Submissions S."/>
        </authorList>
    </citation>
    <scope>NUCLEOTIDE SEQUENCE [LARGE SCALE GENOMIC DNA]</scope>
    <source>
        <strain evidence="3">DSM 22329</strain>
    </source>
</reference>
<evidence type="ECO:0000313" key="2">
    <source>
        <dbReference type="EMBL" id="SDP40818.1"/>
    </source>
</evidence>
<dbReference type="STRING" id="443156.SAMN04489867_2352"/>
<keyword evidence="1" id="KW-0812">Transmembrane</keyword>
<feature type="transmembrane region" description="Helical" evidence="1">
    <location>
        <begin position="182"/>
        <end position="209"/>
    </location>
</feature>
<proteinExistence type="predicted"/>
<dbReference type="AlphaFoldDB" id="A0A1H0SHW5"/>
<accession>A0A1H0SHW5</accession>
<feature type="transmembrane region" description="Helical" evidence="1">
    <location>
        <begin position="116"/>
        <end position="141"/>
    </location>
</feature>
<dbReference type="Pfam" id="PF12730">
    <property type="entry name" value="ABC2_membrane_4"/>
    <property type="match status" value="1"/>
</dbReference>
<dbReference type="RefSeq" id="WP_091785575.1">
    <property type="nucleotide sequence ID" value="NZ_LT629711.1"/>
</dbReference>
<dbReference type="EMBL" id="LT629711">
    <property type="protein sequence ID" value="SDP40818.1"/>
    <property type="molecule type" value="Genomic_DNA"/>
</dbReference>
<sequence length="256" mass="26494">MTRAAYRVELLKLRRSRVPAVAAVVVLLAPPLLAWAFMTAGTRGQGDPLSAKVNALSFGEGWSGYLNGLTQIAATGGFVGIGIVATWCFGREFADRQVVSLYASATSRRDVAGAKLMILIGWSLVVAIMSAPAALGIGLLAGLGNPDASTWVSLLRLVALHTLTGSLALTAGLFASAGRGYLAGFAGLIGLVVTPQLAIAVGAGSWFPWSAPGLWAIAPLNPGFPLVPGWHLLLVPLAALVTAGLTVAWWETAELR</sequence>
<feature type="transmembrane region" description="Helical" evidence="1">
    <location>
        <begin position="153"/>
        <end position="175"/>
    </location>
</feature>
<evidence type="ECO:0000313" key="3">
    <source>
        <dbReference type="Proteomes" id="UP000199077"/>
    </source>
</evidence>
<keyword evidence="1" id="KW-1133">Transmembrane helix</keyword>
<dbReference type="Proteomes" id="UP000199077">
    <property type="component" value="Chromosome I"/>
</dbReference>
<evidence type="ECO:0000256" key="1">
    <source>
        <dbReference type="SAM" id="Phobius"/>
    </source>
</evidence>
<feature type="transmembrane region" description="Helical" evidence="1">
    <location>
        <begin position="20"/>
        <end position="38"/>
    </location>
</feature>
<name>A0A1H0SHW5_9MICO</name>
<keyword evidence="1" id="KW-0472">Membrane</keyword>
<keyword evidence="3" id="KW-1185">Reference proteome</keyword>